<proteinExistence type="predicted"/>
<comment type="caution">
    <text evidence="2">The sequence shown here is derived from an EMBL/GenBank/DDBJ whole genome shotgun (WGS) entry which is preliminary data.</text>
</comment>
<reference evidence="2" key="1">
    <citation type="submission" date="2018-10" db="EMBL/GenBank/DDBJ databases">
        <title>Genomic Encyclopedia of Archaeal and Bacterial Type Strains, Phase II (KMG-II): from individual species to whole genera.</title>
        <authorList>
            <person name="Goeker M."/>
        </authorList>
    </citation>
    <scope>NUCLEOTIDE SEQUENCE [LARGE SCALE GENOMIC DNA]</scope>
    <source>
        <strain evidence="2">DSM 19624</strain>
    </source>
</reference>
<accession>A0A497XVG5</accession>
<dbReference type="InterPro" id="IPR014710">
    <property type="entry name" value="RmlC-like_jellyroll"/>
</dbReference>
<name>A0A497XVG5_9SPHI</name>
<dbReference type="EMBL" id="RCCK01000014">
    <property type="protein sequence ID" value="RLJ72603.1"/>
    <property type="molecule type" value="Genomic_DNA"/>
</dbReference>
<dbReference type="Gene3D" id="2.60.120.10">
    <property type="entry name" value="Jelly Rolls"/>
    <property type="match status" value="1"/>
</dbReference>
<dbReference type="Proteomes" id="UP000273898">
    <property type="component" value="Unassembled WGS sequence"/>
</dbReference>
<dbReference type="CDD" id="cd00038">
    <property type="entry name" value="CAP_ED"/>
    <property type="match status" value="1"/>
</dbReference>
<evidence type="ECO:0000259" key="1">
    <source>
        <dbReference type="PROSITE" id="PS50042"/>
    </source>
</evidence>
<dbReference type="InterPro" id="IPR018490">
    <property type="entry name" value="cNMP-bd_dom_sf"/>
</dbReference>
<dbReference type="Pfam" id="PF00027">
    <property type="entry name" value="cNMP_binding"/>
    <property type="match status" value="1"/>
</dbReference>
<protein>
    <submittedName>
        <fullName evidence="2">CRP-like cAMP-binding protein</fullName>
    </submittedName>
</protein>
<dbReference type="SUPFAM" id="SSF51206">
    <property type="entry name" value="cAMP-binding domain-like"/>
    <property type="match status" value="1"/>
</dbReference>
<feature type="domain" description="Cyclic nucleotide-binding" evidence="1">
    <location>
        <begin position="15"/>
        <end position="118"/>
    </location>
</feature>
<organism evidence="2">
    <name type="scientific">Pedobacter alluvionis</name>
    <dbReference type="NCBI Taxonomy" id="475253"/>
    <lineage>
        <taxon>Bacteria</taxon>
        <taxon>Pseudomonadati</taxon>
        <taxon>Bacteroidota</taxon>
        <taxon>Sphingobacteriia</taxon>
        <taxon>Sphingobacteriales</taxon>
        <taxon>Sphingobacteriaceae</taxon>
        <taxon>Pedobacter</taxon>
    </lineage>
</organism>
<dbReference type="PROSITE" id="PS50042">
    <property type="entry name" value="CNMP_BINDING_3"/>
    <property type="match status" value="1"/>
</dbReference>
<dbReference type="RefSeq" id="WP_244095150.1">
    <property type="nucleotide sequence ID" value="NZ_RCCK01000014.1"/>
</dbReference>
<gene>
    <name evidence="2" type="ORF">BCL90_4231</name>
</gene>
<dbReference type="AlphaFoldDB" id="A0A497XVG5"/>
<dbReference type="InterPro" id="IPR000595">
    <property type="entry name" value="cNMP-bd_dom"/>
</dbReference>
<evidence type="ECO:0000313" key="2">
    <source>
        <dbReference type="EMBL" id="RLJ72603.1"/>
    </source>
</evidence>
<sequence>MINNPKKILRDHIEKVVKLTDNEFDFVIGHFALQSFKKTQFIIQAGDHVKDVFFILSGLVKLFYMDESAKQHIVSFAMEDWWETDFNAYYAQRRAVFSLACLENTETYSLSLENFNRLCNGLQKMEHFFLMKSIAGHIGSQERILSFLTSDARARYENLINKSPGLLQRVPKATLALYLGVSRETLSRLGS</sequence>